<dbReference type="Proteomes" id="UP000001542">
    <property type="component" value="Unassembled WGS sequence"/>
</dbReference>
<dbReference type="EMBL" id="DS113285">
    <property type="protein sequence ID" value="EAY13430.1"/>
    <property type="molecule type" value="Genomic_DNA"/>
</dbReference>
<evidence type="ECO:0000313" key="3">
    <source>
        <dbReference type="EMBL" id="EAY13430.1"/>
    </source>
</evidence>
<evidence type="ECO:0000259" key="2">
    <source>
        <dbReference type="Pfam" id="PF11929"/>
    </source>
</evidence>
<dbReference type="InterPro" id="IPR020683">
    <property type="entry name" value="DUF3447"/>
</dbReference>
<dbReference type="eggNOG" id="KOG0502">
    <property type="taxonomic scope" value="Eukaryota"/>
</dbReference>
<dbReference type="RefSeq" id="XP_001325653.1">
    <property type="nucleotide sequence ID" value="XM_001325618.1"/>
</dbReference>
<gene>
    <name evidence="3" type="ORF">TVAG_205980</name>
</gene>
<dbReference type="Pfam" id="PF12796">
    <property type="entry name" value="Ank_2"/>
    <property type="match status" value="2"/>
</dbReference>
<reference evidence="3" key="1">
    <citation type="submission" date="2006-10" db="EMBL/GenBank/DDBJ databases">
        <authorList>
            <person name="Amadeo P."/>
            <person name="Zhao Q."/>
            <person name="Wortman J."/>
            <person name="Fraser-Liggett C."/>
            <person name="Carlton J."/>
        </authorList>
    </citation>
    <scope>NUCLEOTIDE SEQUENCE</scope>
    <source>
        <strain evidence="3">G3</strain>
    </source>
</reference>
<feature type="repeat" description="ANK" evidence="1">
    <location>
        <begin position="314"/>
        <end position="346"/>
    </location>
</feature>
<feature type="repeat" description="ANK" evidence="1">
    <location>
        <begin position="347"/>
        <end position="379"/>
    </location>
</feature>
<keyword evidence="4" id="KW-1185">Reference proteome</keyword>
<dbReference type="SMART" id="SM00248">
    <property type="entry name" value="ANK"/>
    <property type="match status" value="5"/>
</dbReference>
<evidence type="ECO:0000313" key="4">
    <source>
        <dbReference type="Proteomes" id="UP000001542"/>
    </source>
</evidence>
<dbReference type="STRING" id="5722.A2E1I3"/>
<feature type="repeat" description="ANK" evidence="1">
    <location>
        <begin position="379"/>
        <end position="411"/>
    </location>
</feature>
<accession>A2E1I3</accession>
<sequence length="442" mass="52034">MSVHDENTHRYSELRSKFKCYIDTYNALYQLKTKNKDDLHSIYKMIKTELIDSKKCLPQILIKDILNIIPFNTRYTNSYLKLAKLIYDEYQIEEVYDISSSSLSMFYYKYDIKLQNEDYDYGDFLFYLLLHSENSIFRLIMDDNLEQFISFTERAGFDKDQRFEFYLQEFSGHFFSLLELCCYYGSVRCFKFLRTKFNSEISYRCLKFSFLGGNQEIMSECLKYNEPYGDIMKYAIISHNIDFVTFLMNEYNISIDLECCVEYNNLESFLVAFDQNFSLNHIDECFYYSTTFNIPPLWEYFLSLGANINAKFEDGFTALYNASRNDEKETVEFLLSHGANPDEEDLIGDTALLYAIYLENKEIIELLLLHGADVKQNRSNKLPLHRAASQSTKEIVELIISYGANVNVKDNYKQTALRCAMYNKNIKEIVEILLSHGANVNE</sequence>
<protein>
    <recommendedName>
        <fullName evidence="2">DUF3447 domain-containing protein</fullName>
    </recommendedName>
</protein>
<dbReference type="Pfam" id="PF11929">
    <property type="entry name" value="DUF3447"/>
    <property type="match status" value="1"/>
</dbReference>
<evidence type="ECO:0000256" key="1">
    <source>
        <dbReference type="PROSITE-ProRule" id="PRU00023"/>
    </source>
</evidence>
<dbReference type="PANTHER" id="PTHR24182:SF13">
    <property type="entry name" value="LD18443P"/>
    <property type="match status" value="1"/>
</dbReference>
<organism evidence="3 4">
    <name type="scientific">Trichomonas vaginalis (strain ATCC PRA-98 / G3)</name>
    <dbReference type="NCBI Taxonomy" id="412133"/>
    <lineage>
        <taxon>Eukaryota</taxon>
        <taxon>Metamonada</taxon>
        <taxon>Parabasalia</taxon>
        <taxon>Trichomonadida</taxon>
        <taxon>Trichomonadidae</taxon>
        <taxon>Trichomonas</taxon>
    </lineage>
</organism>
<feature type="repeat" description="ANK" evidence="1">
    <location>
        <begin position="412"/>
        <end position="442"/>
    </location>
</feature>
<name>A2E1I3_TRIV3</name>
<dbReference type="PROSITE" id="PS50088">
    <property type="entry name" value="ANK_REPEAT"/>
    <property type="match status" value="4"/>
</dbReference>
<dbReference type="InParanoid" id="A2E1I3"/>
<dbReference type="InterPro" id="IPR036770">
    <property type="entry name" value="Ankyrin_rpt-contain_sf"/>
</dbReference>
<dbReference type="PANTHER" id="PTHR24182">
    <property type="entry name" value="ANKYRIN REPEAT AND SOCS BOX CONTAINING 4"/>
    <property type="match status" value="1"/>
</dbReference>
<dbReference type="AlphaFoldDB" id="A2E1I3"/>
<feature type="domain" description="DUF3447" evidence="2">
    <location>
        <begin position="197"/>
        <end position="271"/>
    </location>
</feature>
<reference evidence="3" key="2">
    <citation type="journal article" date="2007" name="Science">
        <title>Draft genome sequence of the sexually transmitted pathogen Trichomonas vaginalis.</title>
        <authorList>
            <person name="Carlton J.M."/>
            <person name="Hirt R.P."/>
            <person name="Silva J.C."/>
            <person name="Delcher A.L."/>
            <person name="Schatz M."/>
            <person name="Zhao Q."/>
            <person name="Wortman J.R."/>
            <person name="Bidwell S.L."/>
            <person name="Alsmark U.C.M."/>
            <person name="Besteiro S."/>
            <person name="Sicheritz-Ponten T."/>
            <person name="Noel C.J."/>
            <person name="Dacks J.B."/>
            <person name="Foster P.G."/>
            <person name="Simillion C."/>
            <person name="Van de Peer Y."/>
            <person name="Miranda-Saavedra D."/>
            <person name="Barton G.J."/>
            <person name="Westrop G.D."/>
            <person name="Mueller S."/>
            <person name="Dessi D."/>
            <person name="Fiori P.L."/>
            <person name="Ren Q."/>
            <person name="Paulsen I."/>
            <person name="Zhang H."/>
            <person name="Bastida-Corcuera F.D."/>
            <person name="Simoes-Barbosa A."/>
            <person name="Brown M.T."/>
            <person name="Hayes R.D."/>
            <person name="Mukherjee M."/>
            <person name="Okumura C.Y."/>
            <person name="Schneider R."/>
            <person name="Smith A.J."/>
            <person name="Vanacova S."/>
            <person name="Villalvazo M."/>
            <person name="Haas B.J."/>
            <person name="Pertea M."/>
            <person name="Feldblyum T.V."/>
            <person name="Utterback T.R."/>
            <person name="Shu C.L."/>
            <person name="Osoegawa K."/>
            <person name="de Jong P.J."/>
            <person name="Hrdy I."/>
            <person name="Horvathova L."/>
            <person name="Zubacova Z."/>
            <person name="Dolezal P."/>
            <person name="Malik S.B."/>
            <person name="Logsdon J.M. Jr."/>
            <person name="Henze K."/>
            <person name="Gupta A."/>
            <person name="Wang C.C."/>
            <person name="Dunne R.L."/>
            <person name="Upcroft J.A."/>
            <person name="Upcroft P."/>
            <person name="White O."/>
            <person name="Salzberg S.L."/>
            <person name="Tang P."/>
            <person name="Chiu C.-H."/>
            <person name="Lee Y.-S."/>
            <person name="Embley T.M."/>
            <person name="Coombs G.H."/>
            <person name="Mottram J.C."/>
            <person name="Tachezy J."/>
            <person name="Fraser-Liggett C.M."/>
            <person name="Johnson P.J."/>
        </authorList>
    </citation>
    <scope>NUCLEOTIDE SEQUENCE [LARGE SCALE GENOMIC DNA]</scope>
    <source>
        <strain evidence="3">G3</strain>
    </source>
</reference>
<dbReference type="PRINTS" id="PR01415">
    <property type="entry name" value="ANKYRIN"/>
</dbReference>
<dbReference type="SUPFAM" id="SSF48403">
    <property type="entry name" value="Ankyrin repeat"/>
    <property type="match status" value="1"/>
</dbReference>
<dbReference type="Gene3D" id="1.25.40.20">
    <property type="entry name" value="Ankyrin repeat-containing domain"/>
    <property type="match status" value="1"/>
</dbReference>
<dbReference type="InterPro" id="IPR002110">
    <property type="entry name" value="Ankyrin_rpt"/>
</dbReference>
<dbReference type="VEuPathDB" id="TrichDB:TVAG_292760"/>
<dbReference type="KEGG" id="tva:4771415"/>
<dbReference type="PROSITE" id="PS50297">
    <property type="entry name" value="ANK_REP_REGION"/>
    <property type="match status" value="4"/>
</dbReference>
<keyword evidence="1" id="KW-0040">ANK repeat</keyword>
<dbReference type="VEuPathDB" id="TrichDB:TVAGG3_0519770"/>
<proteinExistence type="predicted"/>